<evidence type="ECO:0008006" key="3">
    <source>
        <dbReference type="Google" id="ProtNLM"/>
    </source>
</evidence>
<keyword evidence="2" id="KW-1185">Reference proteome</keyword>
<evidence type="ECO:0000313" key="2">
    <source>
        <dbReference type="Proteomes" id="UP001057877"/>
    </source>
</evidence>
<proteinExistence type="predicted"/>
<reference evidence="1" key="1">
    <citation type="submission" date="2022-01" db="EMBL/GenBank/DDBJ databases">
        <title>Paenibacillus spongiae sp. nov., isolated from marine sponge.</title>
        <authorList>
            <person name="Li Z."/>
            <person name="Zhang M."/>
        </authorList>
    </citation>
    <scope>NUCLEOTIDE SEQUENCE</scope>
    <source>
        <strain evidence="1">PHS-Z3</strain>
    </source>
</reference>
<dbReference type="EMBL" id="CP091430">
    <property type="protein sequence ID" value="UVI30671.1"/>
    <property type="molecule type" value="Genomic_DNA"/>
</dbReference>
<dbReference type="RefSeq" id="WP_258386736.1">
    <property type="nucleotide sequence ID" value="NZ_CP091430.1"/>
</dbReference>
<name>A0ABY5S9R9_9BACL</name>
<gene>
    <name evidence="1" type="ORF">L1F29_01975</name>
</gene>
<dbReference type="Proteomes" id="UP001057877">
    <property type="component" value="Chromosome"/>
</dbReference>
<evidence type="ECO:0000313" key="1">
    <source>
        <dbReference type="EMBL" id="UVI30671.1"/>
    </source>
</evidence>
<sequence length="57" mass="6207">METSGVLGELFNPYYMDMLTVKKEIDAGLAELSVKWRAQGGSKVLGAVNAAYQAQKQ</sequence>
<protein>
    <recommendedName>
        <fullName evidence="3">Extracellular solute-binding protein</fullName>
    </recommendedName>
</protein>
<organism evidence="1 2">
    <name type="scientific">Paenibacillus spongiae</name>
    <dbReference type="NCBI Taxonomy" id="2909671"/>
    <lineage>
        <taxon>Bacteria</taxon>
        <taxon>Bacillati</taxon>
        <taxon>Bacillota</taxon>
        <taxon>Bacilli</taxon>
        <taxon>Bacillales</taxon>
        <taxon>Paenibacillaceae</taxon>
        <taxon>Paenibacillus</taxon>
    </lineage>
</organism>
<accession>A0ABY5S9R9</accession>